<dbReference type="SMART" id="SM00014">
    <property type="entry name" value="acidPPc"/>
    <property type="match status" value="1"/>
</dbReference>
<dbReference type="SUPFAM" id="SSF48317">
    <property type="entry name" value="Acid phosphatase/Vanadium-dependent haloperoxidase"/>
    <property type="match status" value="1"/>
</dbReference>
<accession>A0A7Y9LCL1</accession>
<dbReference type="PROSITE" id="PS50146">
    <property type="entry name" value="DAGK"/>
    <property type="match status" value="1"/>
</dbReference>
<dbReference type="GO" id="GO:0005524">
    <property type="term" value="F:ATP binding"/>
    <property type="evidence" value="ECO:0007669"/>
    <property type="project" value="UniProtKB-KW"/>
</dbReference>
<dbReference type="PANTHER" id="PTHR12358">
    <property type="entry name" value="SPHINGOSINE KINASE"/>
    <property type="match status" value="1"/>
</dbReference>
<feature type="transmembrane region" description="Helical" evidence="10">
    <location>
        <begin position="86"/>
        <end position="108"/>
    </location>
</feature>
<feature type="domain" description="DAGKc" evidence="11">
    <location>
        <begin position="227"/>
        <end position="357"/>
    </location>
</feature>
<keyword evidence="3" id="KW-0808">Transferase</keyword>
<dbReference type="Pfam" id="PF19279">
    <property type="entry name" value="YegS_C"/>
    <property type="match status" value="1"/>
</dbReference>
<evidence type="ECO:0000256" key="7">
    <source>
        <dbReference type="ARBA" id="ARBA00023209"/>
    </source>
</evidence>
<keyword evidence="7" id="KW-0594">Phospholipid biosynthesis</keyword>
<dbReference type="Pfam" id="PF01569">
    <property type="entry name" value="PAP2"/>
    <property type="match status" value="1"/>
</dbReference>
<evidence type="ECO:0000313" key="13">
    <source>
        <dbReference type="Proteomes" id="UP000569914"/>
    </source>
</evidence>
<feature type="region of interest" description="Disordered" evidence="9">
    <location>
        <begin position="546"/>
        <end position="569"/>
    </location>
</feature>
<feature type="transmembrane region" description="Helical" evidence="10">
    <location>
        <begin position="157"/>
        <end position="177"/>
    </location>
</feature>
<comment type="similarity">
    <text evidence="2">Belongs to the diacylglycerol/lipid kinase family.</text>
</comment>
<keyword evidence="6" id="KW-0067">ATP-binding</keyword>
<dbReference type="InterPro" id="IPR001206">
    <property type="entry name" value="Diacylglycerol_kinase_cat_dom"/>
</dbReference>
<dbReference type="InterPro" id="IPR036938">
    <property type="entry name" value="PAP2/HPO_sf"/>
</dbReference>
<dbReference type="Gene3D" id="3.40.50.10330">
    <property type="entry name" value="Probable inorganic polyphosphate/atp-NAD kinase, domain 1"/>
    <property type="match status" value="1"/>
</dbReference>
<organism evidence="12 13">
    <name type="scientific">Microlunatus parietis</name>
    <dbReference type="NCBI Taxonomy" id="682979"/>
    <lineage>
        <taxon>Bacteria</taxon>
        <taxon>Bacillati</taxon>
        <taxon>Actinomycetota</taxon>
        <taxon>Actinomycetes</taxon>
        <taxon>Propionibacteriales</taxon>
        <taxon>Propionibacteriaceae</taxon>
        <taxon>Microlunatus</taxon>
    </lineage>
</organism>
<dbReference type="InterPro" id="IPR016064">
    <property type="entry name" value="NAD/diacylglycerol_kinase_sf"/>
</dbReference>
<evidence type="ECO:0000256" key="6">
    <source>
        <dbReference type="ARBA" id="ARBA00022840"/>
    </source>
</evidence>
<gene>
    <name evidence="12" type="ORF">BKA15_003282</name>
</gene>
<dbReference type="GO" id="GO:0008654">
    <property type="term" value="P:phospholipid biosynthetic process"/>
    <property type="evidence" value="ECO:0007669"/>
    <property type="project" value="UniProtKB-KW"/>
</dbReference>
<protein>
    <submittedName>
        <fullName evidence="12">Diacylglycerol kinase family enzyme/membrane-associated phospholipid phosphatase</fullName>
    </submittedName>
</protein>
<dbReference type="PANTHER" id="PTHR12358:SF54">
    <property type="entry name" value="SPHINGOSINE KINASE RELATED PROTEIN"/>
    <property type="match status" value="1"/>
</dbReference>
<evidence type="ECO:0000256" key="10">
    <source>
        <dbReference type="SAM" id="Phobius"/>
    </source>
</evidence>
<dbReference type="EMBL" id="JACCBU010000001">
    <property type="protein sequence ID" value="NYE71953.1"/>
    <property type="molecule type" value="Genomic_DNA"/>
</dbReference>
<evidence type="ECO:0000313" key="12">
    <source>
        <dbReference type="EMBL" id="NYE71953.1"/>
    </source>
</evidence>
<name>A0A7Y9LCL1_9ACTN</name>
<dbReference type="RefSeq" id="WP_179752447.1">
    <property type="nucleotide sequence ID" value="NZ_JACCBU010000001.1"/>
</dbReference>
<evidence type="ECO:0000256" key="8">
    <source>
        <dbReference type="ARBA" id="ARBA00023264"/>
    </source>
</evidence>
<evidence type="ECO:0000256" key="3">
    <source>
        <dbReference type="ARBA" id="ARBA00022679"/>
    </source>
</evidence>
<keyword evidence="7" id="KW-0443">Lipid metabolism</keyword>
<dbReference type="InterPro" id="IPR050187">
    <property type="entry name" value="Lipid_Phosphate_FormReg"/>
</dbReference>
<comment type="caution">
    <text evidence="12">The sequence shown here is derived from an EMBL/GenBank/DDBJ whole genome shotgun (WGS) entry which is preliminary data.</text>
</comment>
<keyword evidence="8" id="KW-1208">Phospholipid metabolism</keyword>
<evidence type="ECO:0000256" key="2">
    <source>
        <dbReference type="ARBA" id="ARBA00005983"/>
    </source>
</evidence>
<keyword evidence="7" id="KW-0444">Lipid biosynthesis</keyword>
<evidence type="ECO:0000256" key="9">
    <source>
        <dbReference type="SAM" id="MobiDB-lite"/>
    </source>
</evidence>
<dbReference type="AlphaFoldDB" id="A0A7Y9LCL1"/>
<keyword evidence="5 12" id="KW-0418">Kinase</keyword>
<dbReference type="Pfam" id="PF00781">
    <property type="entry name" value="DAGK_cat"/>
    <property type="match status" value="1"/>
</dbReference>
<dbReference type="Gene3D" id="2.60.200.40">
    <property type="match status" value="1"/>
</dbReference>
<proteinExistence type="inferred from homology"/>
<evidence type="ECO:0000256" key="4">
    <source>
        <dbReference type="ARBA" id="ARBA00022741"/>
    </source>
</evidence>
<dbReference type="InterPro" id="IPR045540">
    <property type="entry name" value="YegS/DAGK_C"/>
</dbReference>
<dbReference type="InterPro" id="IPR000326">
    <property type="entry name" value="PAP2/HPO"/>
</dbReference>
<evidence type="ECO:0000256" key="5">
    <source>
        <dbReference type="ARBA" id="ARBA00022777"/>
    </source>
</evidence>
<dbReference type="Proteomes" id="UP000569914">
    <property type="component" value="Unassembled WGS sequence"/>
</dbReference>
<keyword evidence="10" id="KW-0472">Membrane</keyword>
<keyword evidence="10" id="KW-1133">Transmembrane helix</keyword>
<evidence type="ECO:0000256" key="1">
    <source>
        <dbReference type="ARBA" id="ARBA00001946"/>
    </source>
</evidence>
<dbReference type="InterPro" id="IPR017438">
    <property type="entry name" value="ATP-NAD_kinase_N"/>
</dbReference>
<dbReference type="Gene3D" id="1.20.144.10">
    <property type="entry name" value="Phosphatidic acid phosphatase type 2/haloperoxidase"/>
    <property type="match status" value="1"/>
</dbReference>
<dbReference type="SUPFAM" id="SSF111331">
    <property type="entry name" value="NAD kinase/diacylglycerol kinase-like"/>
    <property type="match status" value="1"/>
</dbReference>
<evidence type="ECO:0000259" key="11">
    <source>
        <dbReference type="PROSITE" id="PS50146"/>
    </source>
</evidence>
<comment type="cofactor">
    <cofactor evidence="1">
        <name>Mg(2+)</name>
        <dbReference type="ChEBI" id="CHEBI:18420"/>
    </cofactor>
</comment>
<reference evidence="12 13" key="1">
    <citation type="submission" date="2020-07" db="EMBL/GenBank/DDBJ databases">
        <title>Sequencing the genomes of 1000 actinobacteria strains.</title>
        <authorList>
            <person name="Klenk H.-P."/>
        </authorList>
    </citation>
    <scope>NUCLEOTIDE SEQUENCE [LARGE SCALE GENOMIC DNA]</scope>
    <source>
        <strain evidence="12 13">DSM 22083</strain>
    </source>
</reference>
<keyword evidence="10" id="KW-0812">Transmembrane</keyword>
<dbReference type="GO" id="GO:0016301">
    <property type="term" value="F:kinase activity"/>
    <property type="evidence" value="ECO:0007669"/>
    <property type="project" value="UniProtKB-KW"/>
</dbReference>
<keyword evidence="13" id="KW-1185">Reference proteome</keyword>
<feature type="transmembrane region" description="Helical" evidence="10">
    <location>
        <begin position="128"/>
        <end position="148"/>
    </location>
</feature>
<feature type="transmembrane region" description="Helical" evidence="10">
    <location>
        <begin position="51"/>
        <end position="79"/>
    </location>
</feature>
<sequence>MRRPPSASSSAITASILVAFVVWTALVRYWPPIAAFDRRMAAPPLELISPVAQIASAIAILTWPGIPYAILLGIAVWAVRQRLRQLALALALTVILGWGGAYLLKLWLARPRPEEALPLITAGGLSYPSSHAVAIVAFSVGIGATLLVTRERIATKFGWLLGGAVVVLIVGVDRWLLSAHYISDIIGGMLYGALAARLALMIAGVAIPAPHDLVTEIVRIRRPAEPGRARRCAVIYNPAKVTNWEVFRRRVHYELTNRGWQDTLWLETTQSDPGRAQTARAVEERVDLVLGAGGDGTIRVICAGLANSGIPFGLIPAGTGNLLAKNVGIPLDEDEALQVALDGADRPIDLVKLTVDNRTVDHFAVMAGIGIDAVIMEATNPDLKKAVGSAAYFVSAAKNAGHPALHATIQVDDDPPLRRRAHVLVIGNVGFLQANIPLIPDAAPDDGLLDVLIASPRGIGDWVKLTARVLTRQRRTDDQLDRITGRRVTITVEERDRYQLDGDTEGECNQLIAEVLPGALLLRSPRGIWPAAAAATARPAIMAAAAAPVPEGEESDPVPKQQVLSESER</sequence>
<keyword evidence="4" id="KW-0547">Nucleotide-binding</keyword>
<feature type="transmembrane region" description="Helical" evidence="10">
    <location>
        <begin position="12"/>
        <end position="31"/>
    </location>
</feature>